<sequence length="140" mass="15881">MKGLSISTSLFAAIGTTILFKFLDYFQFIKWDPIGYTKTFQFLKGSNVYVKWIILFLVIWGICFLLYYVCLLFAKIPVSITSIALGLLIAIALEWIILDADSIEKTIKKLSIPFICIVIVAVRFIMESAIFHSQDTPLGK</sequence>
<gene>
    <name evidence="2" type="ORF">M9R61_16115</name>
</gene>
<feature type="transmembrane region" description="Helical" evidence="1">
    <location>
        <begin position="6"/>
        <end position="28"/>
    </location>
</feature>
<name>A0A9X3LDJ1_9BACI</name>
<keyword evidence="1" id="KW-1133">Transmembrane helix</keyword>
<comment type="caution">
    <text evidence="2">The sequence shown here is derived from an EMBL/GenBank/DDBJ whole genome shotgun (WGS) entry which is preliminary data.</text>
</comment>
<proteinExistence type="predicted"/>
<keyword evidence="1" id="KW-0812">Transmembrane</keyword>
<dbReference type="AlphaFoldDB" id="A0A9X3LDJ1"/>
<evidence type="ECO:0000313" key="2">
    <source>
        <dbReference type="EMBL" id="MCZ8534831.1"/>
    </source>
</evidence>
<keyword evidence="3" id="KW-1185">Reference proteome</keyword>
<feature type="transmembrane region" description="Helical" evidence="1">
    <location>
        <begin position="80"/>
        <end position="98"/>
    </location>
</feature>
<feature type="transmembrane region" description="Helical" evidence="1">
    <location>
        <begin position="110"/>
        <end position="131"/>
    </location>
</feature>
<protein>
    <submittedName>
        <fullName evidence="2">Uncharacterized protein</fullName>
    </submittedName>
</protein>
<organism evidence="2 3">
    <name type="scientific">Psychrobacillus psychrodurans</name>
    <dbReference type="NCBI Taxonomy" id="126157"/>
    <lineage>
        <taxon>Bacteria</taxon>
        <taxon>Bacillati</taxon>
        <taxon>Bacillota</taxon>
        <taxon>Bacilli</taxon>
        <taxon>Bacillales</taxon>
        <taxon>Bacillaceae</taxon>
        <taxon>Psychrobacillus</taxon>
    </lineage>
</organism>
<evidence type="ECO:0000256" key="1">
    <source>
        <dbReference type="SAM" id="Phobius"/>
    </source>
</evidence>
<feature type="transmembrane region" description="Helical" evidence="1">
    <location>
        <begin position="49"/>
        <end position="74"/>
    </location>
</feature>
<reference evidence="2" key="1">
    <citation type="submission" date="2022-05" db="EMBL/GenBank/DDBJ databases">
        <authorList>
            <person name="Colautti A."/>
            <person name="Iacumin L."/>
        </authorList>
    </citation>
    <scope>NUCLEOTIDE SEQUENCE</scope>
    <source>
        <strain evidence="2">DSM 30747</strain>
    </source>
</reference>
<dbReference type="RefSeq" id="WP_269922915.1">
    <property type="nucleotide sequence ID" value="NZ_JAMKBI010000013.1"/>
</dbReference>
<accession>A0A9X3LDJ1</accession>
<evidence type="ECO:0000313" key="3">
    <source>
        <dbReference type="Proteomes" id="UP001152172"/>
    </source>
</evidence>
<keyword evidence="1" id="KW-0472">Membrane</keyword>
<dbReference type="EMBL" id="JAMKBI010000013">
    <property type="protein sequence ID" value="MCZ8534831.1"/>
    <property type="molecule type" value="Genomic_DNA"/>
</dbReference>
<dbReference type="Proteomes" id="UP001152172">
    <property type="component" value="Unassembled WGS sequence"/>
</dbReference>